<keyword evidence="9" id="KW-1185">Reference proteome</keyword>
<keyword evidence="1 4" id="KW-0479">Metal-binding</keyword>
<evidence type="ECO:0000313" key="9">
    <source>
        <dbReference type="Proteomes" id="UP000001876"/>
    </source>
</evidence>
<dbReference type="SUPFAM" id="SSF49599">
    <property type="entry name" value="TRAF domain-like"/>
    <property type="match status" value="1"/>
</dbReference>
<evidence type="ECO:0000256" key="5">
    <source>
        <dbReference type="SAM" id="Coils"/>
    </source>
</evidence>
<dbReference type="EMBL" id="GG663747">
    <property type="protein sequence ID" value="EEH52914.1"/>
    <property type="molecule type" value="Genomic_DNA"/>
</dbReference>
<feature type="domain" description="TRAF-type" evidence="7">
    <location>
        <begin position="186"/>
        <end position="238"/>
    </location>
</feature>
<evidence type="ECO:0000256" key="3">
    <source>
        <dbReference type="ARBA" id="ARBA00022833"/>
    </source>
</evidence>
<gene>
    <name evidence="8" type="ORF">MICPUCDRAFT_66730</name>
</gene>
<evidence type="ECO:0000256" key="6">
    <source>
        <dbReference type="SAM" id="MobiDB-lite"/>
    </source>
</evidence>
<dbReference type="AlphaFoldDB" id="C1N4C3"/>
<dbReference type="GeneID" id="9688204"/>
<feature type="region of interest" description="Disordered" evidence="6">
    <location>
        <begin position="72"/>
        <end position="99"/>
    </location>
</feature>
<dbReference type="Gene3D" id="3.30.40.10">
    <property type="entry name" value="Zinc/RING finger domain, C3HC4 (zinc finger)"/>
    <property type="match status" value="2"/>
</dbReference>
<feature type="coiled-coil region" evidence="5">
    <location>
        <begin position="257"/>
        <end position="284"/>
    </location>
</feature>
<keyword evidence="5" id="KW-0175">Coiled coil</keyword>
<proteinExistence type="predicted"/>
<dbReference type="PROSITE" id="PS50145">
    <property type="entry name" value="ZF_TRAF"/>
    <property type="match status" value="2"/>
</dbReference>
<accession>C1N4C3</accession>
<dbReference type="PANTHER" id="PTHR10131:SF94">
    <property type="entry name" value="TNF RECEPTOR-ASSOCIATED FACTOR 4"/>
    <property type="match status" value="1"/>
</dbReference>
<dbReference type="OrthoDB" id="6475149at2759"/>
<organism evidence="9">
    <name type="scientific">Micromonas pusilla (strain CCMP1545)</name>
    <name type="common">Picoplanktonic green alga</name>
    <dbReference type="NCBI Taxonomy" id="564608"/>
    <lineage>
        <taxon>Eukaryota</taxon>
        <taxon>Viridiplantae</taxon>
        <taxon>Chlorophyta</taxon>
        <taxon>Mamiellophyceae</taxon>
        <taxon>Mamiellales</taxon>
        <taxon>Mamiellaceae</taxon>
        <taxon>Micromonas</taxon>
    </lineage>
</organism>
<dbReference type="InterPro" id="IPR013083">
    <property type="entry name" value="Znf_RING/FYVE/PHD"/>
</dbReference>
<dbReference type="GO" id="GO:0008270">
    <property type="term" value="F:zinc ion binding"/>
    <property type="evidence" value="ECO:0007669"/>
    <property type="project" value="UniProtKB-KW"/>
</dbReference>
<dbReference type="KEGG" id="mpp:MICPUCDRAFT_66730"/>
<protein>
    <submittedName>
        <fullName evidence="8">Predicted protein</fullName>
    </submittedName>
</protein>
<evidence type="ECO:0000313" key="8">
    <source>
        <dbReference type="EMBL" id="EEH52914.1"/>
    </source>
</evidence>
<dbReference type="STRING" id="564608.C1N4C3"/>
<evidence type="ECO:0000256" key="1">
    <source>
        <dbReference type="ARBA" id="ARBA00022723"/>
    </source>
</evidence>
<name>C1N4C3_MICPC</name>
<feature type="zinc finger region" description="TRAF-type" evidence="4">
    <location>
        <begin position="121"/>
        <end position="184"/>
    </location>
</feature>
<reference evidence="8 9" key="1">
    <citation type="journal article" date="2009" name="Science">
        <title>Green evolution and dynamic adaptations revealed by genomes of the marine picoeukaryotes Micromonas.</title>
        <authorList>
            <person name="Worden A.Z."/>
            <person name="Lee J.H."/>
            <person name="Mock T."/>
            <person name="Rouze P."/>
            <person name="Simmons M.P."/>
            <person name="Aerts A.L."/>
            <person name="Allen A.E."/>
            <person name="Cuvelier M.L."/>
            <person name="Derelle E."/>
            <person name="Everett M.V."/>
            <person name="Foulon E."/>
            <person name="Grimwood J."/>
            <person name="Gundlach H."/>
            <person name="Henrissat B."/>
            <person name="Napoli C."/>
            <person name="McDonald S.M."/>
            <person name="Parker M.S."/>
            <person name="Rombauts S."/>
            <person name="Salamov A."/>
            <person name="Von Dassow P."/>
            <person name="Badger J.H."/>
            <person name="Coutinho P.M."/>
            <person name="Demir E."/>
            <person name="Dubchak I."/>
            <person name="Gentemann C."/>
            <person name="Eikrem W."/>
            <person name="Gready J.E."/>
            <person name="John U."/>
            <person name="Lanier W."/>
            <person name="Lindquist E.A."/>
            <person name="Lucas S."/>
            <person name="Mayer K.F."/>
            <person name="Moreau H."/>
            <person name="Not F."/>
            <person name="Otillar R."/>
            <person name="Panaud O."/>
            <person name="Pangilinan J."/>
            <person name="Paulsen I."/>
            <person name="Piegu B."/>
            <person name="Poliakov A."/>
            <person name="Robbens S."/>
            <person name="Schmutz J."/>
            <person name="Toulza E."/>
            <person name="Wyss T."/>
            <person name="Zelensky A."/>
            <person name="Zhou K."/>
            <person name="Armbrust E.V."/>
            <person name="Bhattacharya D."/>
            <person name="Goodenough U.W."/>
            <person name="Van de Peer Y."/>
            <person name="Grigoriev I.V."/>
        </authorList>
    </citation>
    <scope>NUCLEOTIDE SEQUENCE [LARGE SCALE GENOMIC DNA]</scope>
    <source>
        <strain evidence="8 9">CCMP1545</strain>
    </source>
</reference>
<feature type="zinc finger region" description="TRAF-type" evidence="4">
    <location>
        <begin position="186"/>
        <end position="238"/>
    </location>
</feature>
<evidence type="ECO:0000256" key="4">
    <source>
        <dbReference type="PROSITE-ProRule" id="PRU00207"/>
    </source>
</evidence>
<dbReference type="RefSeq" id="XP_003062975.1">
    <property type="nucleotide sequence ID" value="XM_003062929.1"/>
</dbReference>
<dbReference type="PANTHER" id="PTHR10131">
    <property type="entry name" value="TNF RECEPTOR ASSOCIATED FACTOR"/>
    <property type="match status" value="1"/>
</dbReference>
<sequence length="318" mass="35568">MISEMKVRCPNEWRSRNTANSAGIVLGRRLIELPISRGSGKAIHKGFSADVCVTPPSWGGLISYDGNKNDPNRGLAPLNAAPAGSKETTSGGKGGKGRKRKAEALEETCAWTGSVDDIQKHEERCGFVNVICPNSCCLPSTKWQPEACYVMMQRRFEEAHLSVCPRRKLPCEHCHKNIEFEEMRRHVQLCPAKPMKCEKCNEVMRSGQIPSHLSTTCPKVAVKCPVLGCPEVHPREKLNEHMTDSMVQHAQITADRMKIVEDRMKEQLQKIEHLTRENHGMRQQINQHDGKINQHDATHLALARAIGVAIGERISEDM</sequence>
<evidence type="ECO:0000256" key="2">
    <source>
        <dbReference type="ARBA" id="ARBA00022771"/>
    </source>
</evidence>
<dbReference type="eggNOG" id="KOG0297">
    <property type="taxonomic scope" value="Eukaryota"/>
</dbReference>
<dbReference type="GO" id="GO:0043122">
    <property type="term" value="P:regulation of canonical NF-kappaB signal transduction"/>
    <property type="evidence" value="ECO:0007669"/>
    <property type="project" value="TreeGrafter"/>
</dbReference>
<evidence type="ECO:0000259" key="7">
    <source>
        <dbReference type="PROSITE" id="PS50145"/>
    </source>
</evidence>
<feature type="domain" description="TRAF-type" evidence="7">
    <location>
        <begin position="121"/>
        <end position="184"/>
    </location>
</feature>
<dbReference type="Proteomes" id="UP000001876">
    <property type="component" value="Unassembled WGS sequence"/>
</dbReference>
<dbReference type="InterPro" id="IPR001293">
    <property type="entry name" value="Znf_TRAF"/>
</dbReference>
<dbReference type="Pfam" id="PF02176">
    <property type="entry name" value="zf-TRAF"/>
    <property type="match status" value="1"/>
</dbReference>
<keyword evidence="3 4" id="KW-0862">Zinc</keyword>
<keyword evidence="2 4" id="KW-0863">Zinc-finger</keyword>